<keyword evidence="5 6" id="KW-0472">Membrane</keyword>
<proteinExistence type="inferred from homology"/>
<dbReference type="PANTHER" id="PTHR48022:SF68">
    <property type="entry name" value="MAJOR FACILITATOR SUPERFAMILY (MFS) PROFILE DOMAIN-CONTAINING PROTEIN-RELATED"/>
    <property type="match status" value="1"/>
</dbReference>
<keyword evidence="9" id="KW-1185">Reference proteome</keyword>
<dbReference type="HOGENOM" id="CLU_001265_11_0_1"/>
<comment type="subcellular location">
    <subcellularLocation>
        <location evidence="1">Membrane</location>
        <topology evidence="1">Multi-pass membrane protein</topology>
    </subcellularLocation>
</comment>
<dbReference type="eggNOG" id="KOG0254">
    <property type="taxonomic scope" value="Eukaryota"/>
</dbReference>
<feature type="transmembrane region" description="Helical" evidence="6">
    <location>
        <begin position="148"/>
        <end position="166"/>
    </location>
</feature>
<feature type="transmembrane region" description="Helical" evidence="6">
    <location>
        <begin position="64"/>
        <end position="85"/>
    </location>
</feature>
<keyword evidence="8" id="KW-0762">Sugar transport</keyword>
<dbReference type="AlphaFoldDB" id="R8B9S1"/>
<evidence type="ECO:0000256" key="2">
    <source>
        <dbReference type="ARBA" id="ARBA00010992"/>
    </source>
</evidence>
<evidence type="ECO:0000259" key="7">
    <source>
        <dbReference type="PROSITE" id="PS50850"/>
    </source>
</evidence>
<name>R8B9S1_PHAM7</name>
<comment type="similarity">
    <text evidence="2">Belongs to the major facilitator superfamily. Sugar transporter (TC 2.A.1.1) family.</text>
</comment>
<dbReference type="KEGG" id="tmn:UCRPA7_8473"/>
<evidence type="ECO:0000256" key="5">
    <source>
        <dbReference type="ARBA" id="ARBA00023136"/>
    </source>
</evidence>
<evidence type="ECO:0000256" key="4">
    <source>
        <dbReference type="ARBA" id="ARBA00022989"/>
    </source>
</evidence>
<feature type="transmembrane region" description="Helical" evidence="6">
    <location>
        <begin position="474"/>
        <end position="492"/>
    </location>
</feature>
<dbReference type="Pfam" id="PF00083">
    <property type="entry name" value="Sugar_tr"/>
    <property type="match status" value="1"/>
</dbReference>
<dbReference type="Proteomes" id="UP000014074">
    <property type="component" value="Unassembled WGS sequence"/>
</dbReference>
<dbReference type="PROSITE" id="PS50850">
    <property type="entry name" value="MFS"/>
    <property type="match status" value="1"/>
</dbReference>
<dbReference type="PROSITE" id="PS00217">
    <property type="entry name" value="SUGAR_TRANSPORT_2"/>
    <property type="match status" value="1"/>
</dbReference>
<sequence>MTTSTAPAAVDTTKGDLPPNEVTHVEGTDGDAIDAAKAVNFVTDNSHEVSNYANWTFWQTLKHFWRAMAISFACGICAMGDGYQYKMPGNIVALKGFIKQMGYEDAKTGAYKLDPQHVAAWGGVYAGALVVVLLVGNWPVDRFGRKPALWAVQIFMIIAAIIEIFATNWTHWLAAKILNGFSVGCNQMTATTYISEIAPTRARGAALGFYQLFMPVDKWRHAVYSMWFFVGAAIIVLLLIPETPRFHAQRGNHEKAKKIMKQIYGNVPNYDLEHEYSIILKEIEDGKVLANNQKGVTVMDCFRGTNLRRTIVSLVPFNNQLWDGAPVLFSYTSYFFQMAGIAKPFIATVAVNSVLVAFVAISFYTTERIGRRPLLVYCGAFMVPLLFIIGGIMKLPKSTTNGSAMIAMSCIWVAAYSSSAGPLGFTFLADCSTAILRAKTANMGALAFALLSLVTTYCTPLMLSSPNFGVSATMFFYGSTSAVFVVIMWFVIPETKNRSYVELDEMFELHVPTRKFATYETSIDRAKRAAWGNATESV</sequence>
<keyword evidence="8" id="KW-0813">Transport</keyword>
<feature type="transmembrane region" description="Helical" evidence="6">
    <location>
        <begin position="222"/>
        <end position="240"/>
    </location>
</feature>
<dbReference type="OrthoDB" id="6612291at2759"/>
<keyword evidence="3 6" id="KW-0812">Transmembrane</keyword>
<dbReference type="Gene3D" id="1.20.1250.20">
    <property type="entry name" value="MFS general substrate transporter like domains"/>
    <property type="match status" value="1"/>
</dbReference>
<evidence type="ECO:0000313" key="8">
    <source>
        <dbReference type="EMBL" id="EON96059.1"/>
    </source>
</evidence>
<dbReference type="GO" id="GO:0016020">
    <property type="term" value="C:membrane"/>
    <property type="evidence" value="ECO:0007669"/>
    <property type="project" value="UniProtKB-SubCell"/>
</dbReference>
<feature type="transmembrane region" description="Helical" evidence="6">
    <location>
        <begin position="345"/>
        <end position="365"/>
    </location>
</feature>
<feature type="transmembrane region" description="Helical" evidence="6">
    <location>
        <begin position="321"/>
        <end position="339"/>
    </location>
</feature>
<feature type="domain" description="Major facilitator superfamily (MFS) profile" evidence="7">
    <location>
        <begin position="70"/>
        <end position="496"/>
    </location>
</feature>
<accession>R8B9S1</accession>
<dbReference type="GO" id="GO:0005351">
    <property type="term" value="F:carbohydrate:proton symporter activity"/>
    <property type="evidence" value="ECO:0007669"/>
    <property type="project" value="TreeGrafter"/>
</dbReference>
<feature type="transmembrane region" description="Helical" evidence="6">
    <location>
        <begin position="374"/>
        <end position="393"/>
    </location>
</feature>
<dbReference type="InterPro" id="IPR005828">
    <property type="entry name" value="MFS_sugar_transport-like"/>
</dbReference>
<feature type="transmembrane region" description="Helical" evidence="6">
    <location>
        <begin position="118"/>
        <end position="136"/>
    </location>
</feature>
<dbReference type="RefSeq" id="XP_007919177.1">
    <property type="nucleotide sequence ID" value="XM_007920986.1"/>
</dbReference>
<dbReference type="InterPro" id="IPR036259">
    <property type="entry name" value="MFS_trans_sf"/>
</dbReference>
<feature type="transmembrane region" description="Helical" evidence="6">
    <location>
        <begin position="441"/>
        <end position="462"/>
    </location>
</feature>
<gene>
    <name evidence="8" type="ORF">UCRPA7_8473</name>
</gene>
<dbReference type="InterPro" id="IPR020846">
    <property type="entry name" value="MFS_dom"/>
</dbReference>
<feature type="transmembrane region" description="Helical" evidence="6">
    <location>
        <begin position="405"/>
        <end position="429"/>
    </location>
</feature>
<protein>
    <submittedName>
        <fullName evidence="8">Putative sugar transporter protein</fullName>
    </submittedName>
</protein>
<dbReference type="InterPro" id="IPR005829">
    <property type="entry name" value="Sugar_transporter_CS"/>
</dbReference>
<dbReference type="GeneID" id="19329327"/>
<reference evidence="9" key="1">
    <citation type="journal article" date="2013" name="Genome Announc.">
        <title>Draft genome sequence of the ascomycete Phaeoacremonium aleophilum strain UCR-PA7, a causal agent of the esca disease complex in grapevines.</title>
        <authorList>
            <person name="Blanco-Ulate B."/>
            <person name="Rolshausen P."/>
            <person name="Cantu D."/>
        </authorList>
    </citation>
    <scope>NUCLEOTIDE SEQUENCE [LARGE SCALE GENOMIC DNA]</scope>
    <source>
        <strain evidence="9">UCR-PA7</strain>
    </source>
</reference>
<evidence type="ECO:0000256" key="3">
    <source>
        <dbReference type="ARBA" id="ARBA00022692"/>
    </source>
</evidence>
<keyword evidence="4 6" id="KW-1133">Transmembrane helix</keyword>
<dbReference type="PANTHER" id="PTHR48022">
    <property type="entry name" value="PLASTIDIC GLUCOSE TRANSPORTER 4"/>
    <property type="match status" value="1"/>
</dbReference>
<evidence type="ECO:0000256" key="1">
    <source>
        <dbReference type="ARBA" id="ARBA00004141"/>
    </source>
</evidence>
<evidence type="ECO:0000256" key="6">
    <source>
        <dbReference type="SAM" id="Phobius"/>
    </source>
</evidence>
<dbReference type="EMBL" id="KB933364">
    <property type="protein sequence ID" value="EON96059.1"/>
    <property type="molecule type" value="Genomic_DNA"/>
</dbReference>
<dbReference type="SUPFAM" id="SSF103473">
    <property type="entry name" value="MFS general substrate transporter"/>
    <property type="match status" value="1"/>
</dbReference>
<organism evidence="8 9">
    <name type="scientific">Phaeoacremonium minimum (strain UCR-PA7)</name>
    <name type="common">Esca disease fungus</name>
    <name type="synonym">Togninia minima</name>
    <dbReference type="NCBI Taxonomy" id="1286976"/>
    <lineage>
        <taxon>Eukaryota</taxon>
        <taxon>Fungi</taxon>
        <taxon>Dikarya</taxon>
        <taxon>Ascomycota</taxon>
        <taxon>Pezizomycotina</taxon>
        <taxon>Sordariomycetes</taxon>
        <taxon>Sordariomycetidae</taxon>
        <taxon>Togniniales</taxon>
        <taxon>Togniniaceae</taxon>
        <taxon>Phaeoacremonium</taxon>
    </lineage>
</organism>
<dbReference type="InterPro" id="IPR050360">
    <property type="entry name" value="MFS_Sugar_Transporters"/>
</dbReference>
<evidence type="ECO:0000313" key="9">
    <source>
        <dbReference type="Proteomes" id="UP000014074"/>
    </source>
</evidence>